<comment type="caution">
    <text evidence="2">The sequence shown here is derived from an EMBL/GenBank/DDBJ whole genome shotgun (WGS) entry which is preliminary data.</text>
</comment>
<evidence type="ECO:0000313" key="3">
    <source>
        <dbReference type="Proteomes" id="UP000536773"/>
    </source>
</evidence>
<dbReference type="AlphaFoldDB" id="A0A848ESW4"/>
<sequence length="167" mass="19247">MMKKKEIVVTIFMVLLFLVPIYVATLPFTWIFQIELIDKIQSLLPKSCFYIEDILGASLKDGETGQIIDDNLKASLTKNNVIYAVGHYGFYIIDGKNEILKIFPSNNKIINNYKEKHHIKTGKDNVLILTEADLTIEESEIRKKLISAAYSKESPQNSDIDVYMWRR</sequence>
<keyword evidence="1" id="KW-0472">Membrane</keyword>
<protein>
    <submittedName>
        <fullName evidence="2">Uncharacterized protein</fullName>
    </submittedName>
</protein>
<name>A0A848ESW4_MEGEL</name>
<organism evidence="2 3">
    <name type="scientific">Megasphaera elsdenii</name>
    <dbReference type="NCBI Taxonomy" id="907"/>
    <lineage>
        <taxon>Bacteria</taxon>
        <taxon>Bacillati</taxon>
        <taxon>Bacillota</taxon>
        <taxon>Negativicutes</taxon>
        <taxon>Veillonellales</taxon>
        <taxon>Veillonellaceae</taxon>
        <taxon>Megasphaera</taxon>
    </lineage>
</organism>
<keyword evidence="1" id="KW-1133">Transmembrane helix</keyword>
<gene>
    <name evidence="2" type="ORF">HG933_12115</name>
</gene>
<reference evidence="2 3" key="1">
    <citation type="submission" date="2020-04" db="EMBL/GenBank/DDBJ databases">
        <authorList>
            <person name="Hitch T.C.A."/>
            <person name="Wylensek D."/>
            <person name="Clavel T."/>
        </authorList>
    </citation>
    <scope>NUCLEOTIDE SEQUENCE [LARGE SCALE GENOMIC DNA]</scope>
    <source>
        <strain evidence="2 3">WCA-386-APC-2A</strain>
    </source>
</reference>
<keyword evidence="1" id="KW-0812">Transmembrane</keyword>
<dbReference type="EMBL" id="JABBJH010000041">
    <property type="protein sequence ID" value="NMK40091.1"/>
    <property type="molecule type" value="Genomic_DNA"/>
</dbReference>
<dbReference type="Proteomes" id="UP000536773">
    <property type="component" value="Unassembled WGS sequence"/>
</dbReference>
<feature type="transmembrane region" description="Helical" evidence="1">
    <location>
        <begin position="7"/>
        <end position="32"/>
    </location>
</feature>
<accession>A0A848ESW4</accession>
<evidence type="ECO:0000313" key="2">
    <source>
        <dbReference type="EMBL" id="NMK40091.1"/>
    </source>
</evidence>
<evidence type="ECO:0000256" key="1">
    <source>
        <dbReference type="SAM" id="Phobius"/>
    </source>
</evidence>
<dbReference type="RefSeq" id="WP_169014091.1">
    <property type="nucleotide sequence ID" value="NZ_JABBJH010000041.1"/>
</dbReference>
<proteinExistence type="predicted"/>